<name>B4GWZ2_DROPE</name>
<proteinExistence type="predicted"/>
<evidence type="ECO:0000313" key="1">
    <source>
        <dbReference type="EMBL" id="EDW27319.1"/>
    </source>
</evidence>
<reference evidence="1 2" key="1">
    <citation type="journal article" date="2007" name="Nature">
        <title>Evolution of genes and genomes on the Drosophila phylogeny.</title>
        <authorList>
            <consortium name="Drosophila 12 Genomes Consortium"/>
            <person name="Clark A.G."/>
            <person name="Eisen M.B."/>
            <person name="Smith D.R."/>
            <person name="Bergman C.M."/>
            <person name="Oliver B."/>
            <person name="Markow T.A."/>
            <person name="Kaufman T.C."/>
            <person name="Kellis M."/>
            <person name="Gelbart W."/>
            <person name="Iyer V.N."/>
            <person name="Pollard D.A."/>
            <person name="Sackton T.B."/>
            <person name="Larracuente A.M."/>
            <person name="Singh N.D."/>
            <person name="Abad J.P."/>
            <person name="Abt D.N."/>
            <person name="Adryan B."/>
            <person name="Aguade M."/>
            <person name="Akashi H."/>
            <person name="Anderson W.W."/>
            <person name="Aquadro C.F."/>
            <person name="Ardell D.H."/>
            <person name="Arguello R."/>
            <person name="Artieri C.G."/>
            <person name="Barbash D.A."/>
            <person name="Barker D."/>
            <person name="Barsanti P."/>
            <person name="Batterham P."/>
            <person name="Batzoglou S."/>
            <person name="Begun D."/>
            <person name="Bhutkar A."/>
            <person name="Blanco E."/>
            <person name="Bosak S.A."/>
            <person name="Bradley R.K."/>
            <person name="Brand A.D."/>
            <person name="Brent M.R."/>
            <person name="Brooks A.N."/>
            <person name="Brown R.H."/>
            <person name="Butlin R.K."/>
            <person name="Caggese C."/>
            <person name="Calvi B.R."/>
            <person name="Bernardo de Carvalho A."/>
            <person name="Caspi A."/>
            <person name="Castrezana S."/>
            <person name="Celniker S.E."/>
            <person name="Chang J.L."/>
            <person name="Chapple C."/>
            <person name="Chatterji S."/>
            <person name="Chinwalla A."/>
            <person name="Civetta A."/>
            <person name="Clifton S.W."/>
            <person name="Comeron J.M."/>
            <person name="Costello J.C."/>
            <person name="Coyne J.A."/>
            <person name="Daub J."/>
            <person name="David R.G."/>
            <person name="Delcher A.L."/>
            <person name="Delehaunty K."/>
            <person name="Do C.B."/>
            <person name="Ebling H."/>
            <person name="Edwards K."/>
            <person name="Eickbush T."/>
            <person name="Evans J.D."/>
            <person name="Filipski A."/>
            <person name="Findeiss S."/>
            <person name="Freyhult E."/>
            <person name="Fulton L."/>
            <person name="Fulton R."/>
            <person name="Garcia A.C."/>
            <person name="Gardiner A."/>
            <person name="Garfield D.A."/>
            <person name="Garvin B.E."/>
            <person name="Gibson G."/>
            <person name="Gilbert D."/>
            <person name="Gnerre S."/>
            <person name="Godfrey J."/>
            <person name="Good R."/>
            <person name="Gotea V."/>
            <person name="Gravely B."/>
            <person name="Greenberg A.J."/>
            <person name="Griffiths-Jones S."/>
            <person name="Gross S."/>
            <person name="Guigo R."/>
            <person name="Gustafson E.A."/>
            <person name="Haerty W."/>
            <person name="Hahn M.W."/>
            <person name="Halligan D.L."/>
            <person name="Halpern A.L."/>
            <person name="Halter G.M."/>
            <person name="Han M.V."/>
            <person name="Heger A."/>
            <person name="Hillier L."/>
            <person name="Hinrichs A.S."/>
            <person name="Holmes I."/>
            <person name="Hoskins R.A."/>
            <person name="Hubisz M.J."/>
            <person name="Hultmark D."/>
            <person name="Huntley M.A."/>
            <person name="Jaffe D.B."/>
            <person name="Jagadeeshan S."/>
            <person name="Jeck W.R."/>
            <person name="Johnson J."/>
            <person name="Jones C.D."/>
            <person name="Jordan W.C."/>
            <person name="Karpen G.H."/>
            <person name="Kataoka E."/>
            <person name="Keightley P.D."/>
            <person name="Kheradpour P."/>
            <person name="Kirkness E.F."/>
            <person name="Koerich L.B."/>
            <person name="Kristiansen K."/>
            <person name="Kudrna D."/>
            <person name="Kulathinal R.J."/>
            <person name="Kumar S."/>
            <person name="Kwok R."/>
            <person name="Lander E."/>
            <person name="Langley C.H."/>
            <person name="Lapoint R."/>
            <person name="Lazzaro B.P."/>
            <person name="Lee S.J."/>
            <person name="Levesque L."/>
            <person name="Li R."/>
            <person name="Lin C.F."/>
            <person name="Lin M.F."/>
            <person name="Lindblad-Toh K."/>
            <person name="Llopart A."/>
            <person name="Long M."/>
            <person name="Low L."/>
            <person name="Lozovsky E."/>
            <person name="Lu J."/>
            <person name="Luo M."/>
            <person name="Machado C.A."/>
            <person name="Makalowski W."/>
            <person name="Marzo M."/>
            <person name="Matsuda M."/>
            <person name="Matzkin L."/>
            <person name="McAllister B."/>
            <person name="McBride C.S."/>
            <person name="McKernan B."/>
            <person name="McKernan K."/>
            <person name="Mendez-Lago M."/>
            <person name="Minx P."/>
            <person name="Mollenhauer M.U."/>
            <person name="Montooth K."/>
            <person name="Mount S.M."/>
            <person name="Mu X."/>
            <person name="Myers E."/>
            <person name="Negre B."/>
            <person name="Newfeld S."/>
            <person name="Nielsen R."/>
            <person name="Noor M.A."/>
            <person name="O'Grady P."/>
            <person name="Pachter L."/>
            <person name="Papaceit M."/>
            <person name="Parisi M.J."/>
            <person name="Parisi M."/>
            <person name="Parts L."/>
            <person name="Pedersen J.S."/>
            <person name="Pesole G."/>
            <person name="Phillippy A.M."/>
            <person name="Ponting C.P."/>
            <person name="Pop M."/>
            <person name="Porcelli D."/>
            <person name="Powell J.R."/>
            <person name="Prohaska S."/>
            <person name="Pruitt K."/>
            <person name="Puig M."/>
            <person name="Quesneville H."/>
            <person name="Ram K.R."/>
            <person name="Rand D."/>
            <person name="Rasmussen M.D."/>
            <person name="Reed L.K."/>
            <person name="Reenan R."/>
            <person name="Reily A."/>
            <person name="Remington K.A."/>
            <person name="Rieger T.T."/>
            <person name="Ritchie M.G."/>
            <person name="Robin C."/>
            <person name="Rogers Y.H."/>
            <person name="Rohde C."/>
            <person name="Rozas J."/>
            <person name="Rubenfield M.J."/>
            <person name="Ruiz A."/>
            <person name="Russo S."/>
            <person name="Salzberg S.L."/>
            <person name="Sanchez-Gracia A."/>
            <person name="Saranga D.J."/>
            <person name="Sato H."/>
            <person name="Schaeffer S.W."/>
            <person name="Schatz M.C."/>
            <person name="Schlenke T."/>
            <person name="Schwartz R."/>
            <person name="Segarra C."/>
            <person name="Singh R.S."/>
            <person name="Sirot L."/>
            <person name="Sirota M."/>
            <person name="Sisneros N.B."/>
            <person name="Smith C.D."/>
            <person name="Smith T.F."/>
            <person name="Spieth J."/>
            <person name="Stage D.E."/>
            <person name="Stark A."/>
            <person name="Stephan W."/>
            <person name="Strausberg R.L."/>
            <person name="Strempel S."/>
            <person name="Sturgill D."/>
            <person name="Sutton G."/>
            <person name="Sutton G.G."/>
            <person name="Tao W."/>
            <person name="Teichmann S."/>
            <person name="Tobari Y.N."/>
            <person name="Tomimura Y."/>
            <person name="Tsolas J.M."/>
            <person name="Valente V.L."/>
            <person name="Venter E."/>
            <person name="Venter J.C."/>
            <person name="Vicario S."/>
            <person name="Vieira F.G."/>
            <person name="Vilella A.J."/>
            <person name="Villasante A."/>
            <person name="Walenz B."/>
            <person name="Wang J."/>
            <person name="Wasserman M."/>
            <person name="Watts T."/>
            <person name="Wilson D."/>
            <person name="Wilson R.K."/>
            <person name="Wing R.A."/>
            <person name="Wolfner M.F."/>
            <person name="Wong A."/>
            <person name="Wong G.K."/>
            <person name="Wu C.I."/>
            <person name="Wu G."/>
            <person name="Yamamoto D."/>
            <person name="Yang H.P."/>
            <person name="Yang S.P."/>
            <person name="Yorke J.A."/>
            <person name="Yoshida K."/>
            <person name="Zdobnov E."/>
            <person name="Zhang P."/>
            <person name="Zhang Y."/>
            <person name="Zimin A.V."/>
            <person name="Baldwin J."/>
            <person name="Abdouelleil A."/>
            <person name="Abdulkadir J."/>
            <person name="Abebe A."/>
            <person name="Abera B."/>
            <person name="Abreu J."/>
            <person name="Acer S.C."/>
            <person name="Aftuck L."/>
            <person name="Alexander A."/>
            <person name="An P."/>
            <person name="Anderson E."/>
            <person name="Anderson S."/>
            <person name="Arachi H."/>
            <person name="Azer M."/>
            <person name="Bachantsang P."/>
            <person name="Barry A."/>
            <person name="Bayul T."/>
            <person name="Berlin A."/>
            <person name="Bessette D."/>
            <person name="Bloom T."/>
            <person name="Blye J."/>
            <person name="Boguslavskiy L."/>
            <person name="Bonnet C."/>
            <person name="Boukhgalter B."/>
            <person name="Bourzgui I."/>
            <person name="Brown A."/>
            <person name="Cahill P."/>
            <person name="Channer S."/>
            <person name="Cheshatsang Y."/>
            <person name="Chuda L."/>
            <person name="Citroen M."/>
            <person name="Collymore A."/>
            <person name="Cooke P."/>
            <person name="Costello M."/>
            <person name="D'Aco K."/>
            <person name="Daza R."/>
            <person name="De Haan G."/>
            <person name="DeGray S."/>
            <person name="DeMaso C."/>
            <person name="Dhargay N."/>
            <person name="Dooley K."/>
            <person name="Dooley E."/>
            <person name="Doricent M."/>
            <person name="Dorje P."/>
            <person name="Dorjee K."/>
            <person name="Dupes A."/>
            <person name="Elong R."/>
            <person name="Falk J."/>
            <person name="Farina A."/>
            <person name="Faro S."/>
            <person name="Ferguson D."/>
            <person name="Fisher S."/>
            <person name="Foley C.D."/>
            <person name="Franke A."/>
            <person name="Friedrich D."/>
            <person name="Gadbois L."/>
            <person name="Gearin G."/>
            <person name="Gearin C.R."/>
            <person name="Giannoukos G."/>
            <person name="Goode T."/>
            <person name="Graham J."/>
            <person name="Grandbois E."/>
            <person name="Grewal S."/>
            <person name="Gyaltsen K."/>
            <person name="Hafez N."/>
            <person name="Hagos B."/>
            <person name="Hall J."/>
            <person name="Henson C."/>
            <person name="Hollinger A."/>
            <person name="Honan T."/>
            <person name="Huard M.D."/>
            <person name="Hughes L."/>
            <person name="Hurhula B."/>
            <person name="Husby M.E."/>
            <person name="Kamat A."/>
            <person name="Kanga B."/>
            <person name="Kashin S."/>
            <person name="Khazanovich D."/>
            <person name="Kisner P."/>
            <person name="Lance K."/>
            <person name="Lara M."/>
            <person name="Lee W."/>
            <person name="Lennon N."/>
            <person name="Letendre F."/>
            <person name="LeVine R."/>
            <person name="Lipovsky A."/>
            <person name="Liu X."/>
            <person name="Liu J."/>
            <person name="Liu S."/>
            <person name="Lokyitsang T."/>
            <person name="Lokyitsang Y."/>
            <person name="Lubonja R."/>
            <person name="Lui A."/>
            <person name="MacDonald P."/>
            <person name="Magnisalis V."/>
            <person name="Maru K."/>
            <person name="Matthews C."/>
            <person name="McCusker W."/>
            <person name="McDonough S."/>
            <person name="Mehta T."/>
            <person name="Meldrim J."/>
            <person name="Meneus L."/>
            <person name="Mihai O."/>
            <person name="Mihalev A."/>
            <person name="Mihova T."/>
            <person name="Mittelman R."/>
            <person name="Mlenga V."/>
            <person name="Montmayeur A."/>
            <person name="Mulrain L."/>
            <person name="Navidi A."/>
            <person name="Naylor J."/>
            <person name="Negash T."/>
            <person name="Nguyen T."/>
            <person name="Nguyen N."/>
            <person name="Nicol R."/>
            <person name="Norbu C."/>
            <person name="Norbu N."/>
            <person name="Novod N."/>
            <person name="O'Neill B."/>
            <person name="Osman S."/>
            <person name="Markiewicz E."/>
            <person name="Oyono O.L."/>
            <person name="Patti C."/>
            <person name="Phunkhang P."/>
            <person name="Pierre F."/>
            <person name="Priest M."/>
            <person name="Raghuraman S."/>
            <person name="Rege F."/>
            <person name="Reyes R."/>
            <person name="Rise C."/>
            <person name="Rogov P."/>
            <person name="Ross K."/>
            <person name="Ryan E."/>
            <person name="Settipalli S."/>
            <person name="Shea T."/>
            <person name="Sherpa N."/>
            <person name="Shi L."/>
            <person name="Shih D."/>
            <person name="Sparrow T."/>
            <person name="Spaulding J."/>
            <person name="Stalker J."/>
            <person name="Stange-Thomann N."/>
            <person name="Stavropoulos S."/>
            <person name="Stone C."/>
            <person name="Strader C."/>
            <person name="Tesfaye S."/>
            <person name="Thomson T."/>
            <person name="Thoulutsang Y."/>
            <person name="Thoulutsang D."/>
            <person name="Topham K."/>
            <person name="Topping I."/>
            <person name="Tsamla T."/>
            <person name="Vassiliev H."/>
            <person name="Vo A."/>
            <person name="Wangchuk T."/>
            <person name="Wangdi T."/>
            <person name="Weiand M."/>
            <person name="Wilkinson J."/>
            <person name="Wilson A."/>
            <person name="Yadav S."/>
            <person name="Young G."/>
            <person name="Yu Q."/>
            <person name="Zembek L."/>
            <person name="Zhong D."/>
            <person name="Zimmer A."/>
            <person name="Zwirko Z."/>
            <person name="Jaffe D.B."/>
            <person name="Alvarez P."/>
            <person name="Brockman W."/>
            <person name="Butler J."/>
            <person name="Chin C."/>
            <person name="Gnerre S."/>
            <person name="Grabherr M."/>
            <person name="Kleber M."/>
            <person name="Mauceli E."/>
            <person name="MacCallum I."/>
        </authorList>
    </citation>
    <scope>NUCLEOTIDE SEQUENCE [LARGE SCALE GENOMIC DNA]</scope>
    <source>
        <strain evidence="2">MSH-3 / Tucson 14011-0111.49</strain>
    </source>
</reference>
<evidence type="ECO:0000313" key="2">
    <source>
        <dbReference type="Proteomes" id="UP000008744"/>
    </source>
</evidence>
<dbReference type="EMBL" id="CH479195">
    <property type="protein sequence ID" value="EDW27319.1"/>
    <property type="molecule type" value="Genomic_DNA"/>
</dbReference>
<sequence length="69" mass="7670">MNELATPEEELGYFLEIQADDAVKGVLVGFCCAVSWERIRNSEWGKSREEDAVKGRQCRGGCPPYGCTL</sequence>
<dbReference type="Proteomes" id="UP000008744">
    <property type="component" value="Unassembled WGS sequence"/>
</dbReference>
<keyword evidence="2" id="KW-1185">Reference proteome</keyword>
<dbReference type="AlphaFoldDB" id="B4GWZ2"/>
<organism evidence="2">
    <name type="scientific">Drosophila persimilis</name>
    <name type="common">Fruit fly</name>
    <dbReference type="NCBI Taxonomy" id="7234"/>
    <lineage>
        <taxon>Eukaryota</taxon>
        <taxon>Metazoa</taxon>
        <taxon>Ecdysozoa</taxon>
        <taxon>Arthropoda</taxon>
        <taxon>Hexapoda</taxon>
        <taxon>Insecta</taxon>
        <taxon>Pterygota</taxon>
        <taxon>Neoptera</taxon>
        <taxon>Endopterygota</taxon>
        <taxon>Diptera</taxon>
        <taxon>Brachycera</taxon>
        <taxon>Muscomorpha</taxon>
        <taxon>Ephydroidea</taxon>
        <taxon>Drosophilidae</taxon>
        <taxon>Drosophila</taxon>
        <taxon>Sophophora</taxon>
    </lineage>
</organism>
<accession>B4GWZ2</accession>
<dbReference type="HOGENOM" id="CLU_2778546_0_0_1"/>
<gene>
    <name evidence="1" type="primary">Dper\GL21093</name>
    <name evidence="1" type="ORF">Dper_GL21093</name>
</gene>
<protein>
    <submittedName>
        <fullName evidence="1">GL21093</fullName>
    </submittedName>
</protein>